<feature type="region of interest" description="Disordered" evidence="1">
    <location>
        <begin position="909"/>
        <end position="946"/>
    </location>
</feature>
<feature type="region of interest" description="Disordered" evidence="1">
    <location>
        <begin position="1027"/>
        <end position="1069"/>
    </location>
</feature>
<feature type="compositionally biased region" description="Polar residues" evidence="1">
    <location>
        <begin position="145"/>
        <end position="154"/>
    </location>
</feature>
<gene>
    <name evidence="2" type="ORF">GLAREA_02791</name>
</gene>
<feature type="region of interest" description="Disordered" evidence="1">
    <location>
        <begin position="855"/>
        <end position="892"/>
    </location>
</feature>
<dbReference type="AlphaFoldDB" id="S3CK48"/>
<feature type="compositionally biased region" description="Basic and acidic residues" evidence="1">
    <location>
        <begin position="158"/>
        <end position="175"/>
    </location>
</feature>
<dbReference type="GeneID" id="19461847"/>
<name>S3CK48_GLAL2</name>
<keyword evidence="3" id="KW-1185">Reference proteome</keyword>
<feature type="compositionally biased region" description="Polar residues" evidence="1">
    <location>
        <begin position="333"/>
        <end position="357"/>
    </location>
</feature>
<feature type="compositionally biased region" description="Polar residues" evidence="1">
    <location>
        <begin position="766"/>
        <end position="831"/>
    </location>
</feature>
<feature type="region of interest" description="Disordered" evidence="1">
    <location>
        <begin position="302"/>
        <end position="465"/>
    </location>
</feature>
<feature type="compositionally biased region" description="Polar residues" evidence="1">
    <location>
        <begin position="855"/>
        <end position="869"/>
    </location>
</feature>
<dbReference type="RefSeq" id="XP_008086067.1">
    <property type="nucleotide sequence ID" value="XM_008087876.1"/>
</dbReference>
<feature type="compositionally biased region" description="Low complexity" evidence="1">
    <location>
        <begin position="536"/>
        <end position="581"/>
    </location>
</feature>
<feature type="compositionally biased region" description="Basic residues" evidence="1">
    <location>
        <begin position="358"/>
        <end position="373"/>
    </location>
</feature>
<dbReference type="Proteomes" id="UP000016922">
    <property type="component" value="Unassembled WGS sequence"/>
</dbReference>
<dbReference type="HOGENOM" id="CLU_287303_0_0_1"/>
<feature type="compositionally biased region" description="Polar residues" evidence="1">
    <location>
        <begin position="883"/>
        <end position="892"/>
    </location>
</feature>
<feature type="compositionally biased region" description="Low complexity" evidence="1">
    <location>
        <begin position="989"/>
        <end position="1003"/>
    </location>
</feature>
<feature type="compositionally biased region" description="Polar residues" evidence="1">
    <location>
        <begin position="920"/>
        <end position="946"/>
    </location>
</feature>
<evidence type="ECO:0000313" key="3">
    <source>
        <dbReference type="Proteomes" id="UP000016922"/>
    </source>
</evidence>
<feature type="region of interest" description="Disordered" evidence="1">
    <location>
        <begin position="487"/>
        <end position="589"/>
    </location>
</feature>
<feature type="region of interest" description="Disordered" evidence="1">
    <location>
        <begin position="982"/>
        <end position="1006"/>
    </location>
</feature>
<accession>S3CK48</accession>
<feature type="compositionally biased region" description="Polar residues" evidence="1">
    <location>
        <begin position="388"/>
        <end position="405"/>
    </location>
</feature>
<feature type="compositionally biased region" description="Basic and acidic residues" evidence="1">
    <location>
        <begin position="106"/>
        <end position="117"/>
    </location>
</feature>
<reference evidence="2 3" key="1">
    <citation type="journal article" date="2013" name="BMC Genomics">
        <title>Genomics-driven discovery of the pneumocandin biosynthetic gene cluster in the fungus Glarea lozoyensis.</title>
        <authorList>
            <person name="Chen L."/>
            <person name="Yue Q."/>
            <person name="Zhang X."/>
            <person name="Xiang M."/>
            <person name="Wang C."/>
            <person name="Li S."/>
            <person name="Che Y."/>
            <person name="Ortiz-Lopez F.J."/>
            <person name="Bills G.F."/>
            <person name="Liu X."/>
            <person name="An Z."/>
        </authorList>
    </citation>
    <scope>NUCLEOTIDE SEQUENCE [LARGE SCALE GENOMIC DNA]</scope>
    <source>
        <strain evidence="3">ATCC 20868 / MF5171</strain>
    </source>
</reference>
<feature type="compositionally biased region" description="Polar residues" evidence="1">
    <location>
        <begin position="646"/>
        <end position="655"/>
    </location>
</feature>
<dbReference type="eggNOG" id="ENOG502QPW5">
    <property type="taxonomic scope" value="Eukaryota"/>
</dbReference>
<feature type="region of interest" description="Disordered" evidence="1">
    <location>
        <begin position="252"/>
        <end position="288"/>
    </location>
</feature>
<dbReference type="OrthoDB" id="5243398at2759"/>
<dbReference type="EMBL" id="KE145370">
    <property type="protein sequence ID" value="EPE26877.1"/>
    <property type="molecule type" value="Genomic_DNA"/>
</dbReference>
<proteinExistence type="predicted"/>
<feature type="compositionally biased region" description="Polar residues" evidence="1">
    <location>
        <begin position="606"/>
        <end position="618"/>
    </location>
</feature>
<feature type="compositionally biased region" description="Low complexity" evidence="1">
    <location>
        <begin position="732"/>
        <end position="761"/>
    </location>
</feature>
<feature type="region of interest" description="Disordered" evidence="1">
    <location>
        <begin position="106"/>
        <end position="175"/>
    </location>
</feature>
<dbReference type="KEGG" id="glz:GLAREA_02791"/>
<evidence type="ECO:0000256" key="1">
    <source>
        <dbReference type="SAM" id="MobiDB-lite"/>
    </source>
</evidence>
<feature type="region of interest" description="Disordered" evidence="1">
    <location>
        <begin position="1"/>
        <end position="34"/>
    </location>
</feature>
<feature type="compositionally biased region" description="Low complexity" evidence="1">
    <location>
        <begin position="712"/>
        <end position="725"/>
    </location>
</feature>
<feature type="compositionally biased region" description="Polar residues" evidence="1">
    <location>
        <begin position="701"/>
        <end position="711"/>
    </location>
</feature>
<evidence type="ECO:0000313" key="2">
    <source>
        <dbReference type="EMBL" id="EPE26877.1"/>
    </source>
</evidence>
<sequence length="1069" mass="113471">MAAQASRPASGQNVDPRPAILPPRNTPLSGGLDGVNSSLIGAGPLEMVELSSKSIIEGILGPNKDGRVRNPVPSKLKGKTDTKKGNFGVMHMAGVKNHEVLGKDAAAERDAAARRTSENTASRAKAAQQEKYIPPKKRGLEATLNEASRNTNRGSPFARDDKRQARPLAPDETKSEQARLLTLLRSINPVTVVDQICKAVAYFGGIPGAPPPEDGIFPESANTRETGALFIGWLAEIFPNVTAPSPEIMKAPEMGKKKSRPSIGHQVSSSNAAAPTPDEEPNSRNGYGYGPAISAPAWGLPTNLAEANPQAPNVPDRPMQTETNNGGPEKQPDQQFAPNTPVQPGATEAQNNAASASNKRRGRGRPKGSTNKKMKGDAQGDYNGVATGDTNGGNASTEGQANQAQEMAGAALHASGQDQNQSGFHPAINNQAAPKSAQLQQFPDQSWQNHPQKNNMQSANMVPDELSPEERAVLEAFRVHGTEGMNAVNPVGALPSPVVSTKGPAEGGVKRKRVPAKPKVTPIPPPKPITGSMSYATQASPQVQQQQLQTQPQQAPQQLKQIPQQTQQVQSMQQVQQSPLQTAENGALSNANNELVMNIAKDSMQWASSVDNTPKQASAATAPPPPKRQRQRKPKAPAAPAVEPPSRTQTASVVSVPTPKIPPSTIPDSQGTSSQQSIQQSVPVTRPPAEGLEAHYERFASLSQQQNGRSNTPTVSQPQQQQQQHVRQHSKTTTLPPQQTTPTIPQQMQQQKSQGVQQNTQRSDSKVSQDATTRAPSNYYGQRSQSTSSYNQQYPSHQTSQLYNTQSSSPQLSNANSNNYRTNSSHTLANSSHTLANSSHTLANSSHTLAQNTMSQNSMAAQASPQFSAAETYRTASPHIAQPSPSFAQTESNYRTTNAHNLAQPSPAFTQAENPYRTPATHSMAQGTSSYSTARSHAQAPSTHYNQFSDSSYMDLPTLESLGHSGSGTTASLGGYGQGMSVGMGGGNNTTNNQSRSTGSTSGLYSTANSTGLSGYDTSAADLLRVSRGTGGSGHNTHSAYGRSGGSLGNAFDTEHEMREQLLRGMGRR</sequence>
<feature type="region of interest" description="Disordered" evidence="1">
    <location>
        <begin position="606"/>
        <end position="831"/>
    </location>
</feature>
<feature type="region of interest" description="Disordered" evidence="1">
    <location>
        <begin position="61"/>
        <end position="86"/>
    </location>
</feature>
<organism evidence="2 3">
    <name type="scientific">Glarea lozoyensis (strain ATCC 20868 / MF5171)</name>
    <dbReference type="NCBI Taxonomy" id="1116229"/>
    <lineage>
        <taxon>Eukaryota</taxon>
        <taxon>Fungi</taxon>
        <taxon>Dikarya</taxon>
        <taxon>Ascomycota</taxon>
        <taxon>Pezizomycotina</taxon>
        <taxon>Leotiomycetes</taxon>
        <taxon>Helotiales</taxon>
        <taxon>Helotiaceae</taxon>
        <taxon>Glarea</taxon>
    </lineage>
</organism>
<feature type="compositionally biased region" description="Basic and acidic residues" evidence="1">
    <location>
        <begin position="1053"/>
        <end position="1062"/>
    </location>
</feature>
<feature type="compositionally biased region" description="Polar residues" evidence="1">
    <location>
        <begin position="416"/>
        <end position="460"/>
    </location>
</feature>
<dbReference type="OMA" id="NFGVMHM"/>
<feature type="compositionally biased region" description="Low complexity" evidence="1">
    <location>
        <begin position="669"/>
        <end position="681"/>
    </location>
</feature>
<protein>
    <submittedName>
        <fullName evidence="2">Uncharacterized protein</fullName>
    </submittedName>
</protein>